<dbReference type="NCBIfam" id="TIGR01509">
    <property type="entry name" value="HAD-SF-IA-v3"/>
    <property type="match status" value="1"/>
</dbReference>
<accession>A0ABY0RCV6</accession>
<reference evidence="1 2" key="1">
    <citation type="submission" date="2016-10" db="EMBL/GenBank/DDBJ databases">
        <authorList>
            <person name="Varghese N."/>
            <person name="Submissions S."/>
        </authorList>
    </citation>
    <scope>NUCLEOTIDE SEQUENCE [LARGE SCALE GENOMIC DNA]</scope>
    <source>
        <strain evidence="1 2">BS2776</strain>
    </source>
</reference>
<dbReference type="SFLD" id="SFLDG01129">
    <property type="entry name" value="C1.5:_HAD__Beta-PGM__Phosphata"/>
    <property type="match status" value="1"/>
</dbReference>
<evidence type="ECO:0000313" key="2">
    <source>
        <dbReference type="Proteomes" id="UP000181903"/>
    </source>
</evidence>
<dbReference type="PANTHER" id="PTHR43611">
    <property type="entry name" value="ALPHA-D-GLUCOSE 1-PHOSPHATE PHOSPHATASE"/>
    <property type="match status" value="1"/>
</dbReference>
<sequence length="224" mass="25044">MRSTGCQTEATLIQAFMVDVDGVVVDGRPSDGEGWASSLEEDLGLASSDLHKALFEPYWDAIVTGKLCLEERLESVLADIAPKLSRHRLLSYWFENDARLNLGLLSDLARHRRRGVKVFLASNQEHLRANFLMKSLGLEHYCDGIFYSAALSCRKPSLDFYKKITELSGFLPEELLLIDDTQANVQAARESGWNAIYWTKSSDLEAQISDLQVIGKDTQCPSTV</sequence>
<keyword evidence="2" id="KW-1185">Reference proteome</keyword>
<evidence type="ECO:0000313" key="1">
    <source>
        <dbReference type="EMBL" id="SDN67363.1"/>
    </source>
</evidence>
<keyword evidence="1" id="KW-0378">Hydrolase</keyword>
<dbReference type="InterPro" id="IPR023214">
    <property type="entry name" value="HAD_sf"/>
</dbReference>
<dbReference type="EMBL" id="LT629706">
    <property type="protein sequence ID" value="SDN67363.1"/>
    <property type="molecule type" value="Genomic_DNA"/>
</dbReference>
<dbReference type="PANTHER" id="PTHR43611:SF3">
    <property type="entry name" value="FLAVIN MONONUCLEOTIDE HYDROLASE 1, CHLOROPLATIC"/>
    <property type="match status" value="1"/>
</dbReference>
<gene>
    <name evidence="1" type="ORF">SAMN04490208_1078</name>
</gene>
<dbReference type="Proteomes" id="UP000181903">
    <property type="component" value="Chromosome I"/>
</dbReference>
<dbReference type="Pfam" id="PF00702">
    <property type="entry name" value="Hydrolase"/>
    <property type="match status" value="1"/>
</dbReference>
<proteinExistence type="predicted"/>
<organism evidence="1 2">
    <name type="scientific">Pseudomonas poae</name>
    <dbReference type="NCBI Taxonomy" id="200451"/>
    <lineage>
        <taxon>Bacteria</taxon>
        <taxon>Pseudomonadati</taxon>
        <taxon>Pseudomonadota</taxon>
        <taxon>Gammaproteobacteria</taxon>
        <taxon>Pseudomonadales</taxon>
        <taxon>Pseudomonadaceae</taxon>
        <taxon>Pseudomonas</taxon>
    </lineage>
</organism>
<protein>
    <submittedName>
        <fullName evidence="1">Hydrolase of the HAD superfamily</fullName>
    </submittedName>
</protein>
<dbReference type="InterPro" id="IPR006439">
    <property type="entry name" value="HAD-SF_hydro_IA"/>
</dbReference>
<dbReference type="GO" id="GO:0016787">
    <property type="term" value="F:hydrolase activity"/>
    <property type="evidence" value="ECO:0007669"/>
    <property type="project" value="UniProtKB-KW"/>
</dbReference>
<dbReference type="SFLD" id="SFLDS00003">
    <property type="entry name" value="Haloacid_Dehalogenase"/>
    <property type="match status" value="1"/>
</dbReference>
<dbReference type="SUPFAM" id="SSF56784">
    <property type="entry name" value="HAD-like"/>
    <property type="match status" value="1"/>
</dbReference>
<name>A0ABY0RCV6_9PSED</name>
<dbReference type="InterPro" id="IPR036412">
    <property type="entry name" value="HAD-like_sf"/>
</dbReference>
<dbReference type="Gene3D" id="3.40.50.1000">
    <property type="entry name" value="HAD superfamily/HAD-like"/>
    <property type="match status" value="1"/>
</dbReference>